<evidence type="ECO:0000256" key="1">
    <source>
        <dbReference type="ARBA" id="ARBA00022723"/>
    </source>
</evidence>
<dbReference type="InterPro" id="IPR036648">
    <property type="entry name" value="CN_Hdrase_a/SCN_Hdrase_g_sf"/>
</dbReference>
<dbReference type="SUPFAM" id="SSF56209">
    <property type="entry name" value="Nitrile hydratase alpha chain"/>
    <property type="match status" value="1"/>
</dbReference>
<accession>A0ABT4VML4</accession>
<reference evidence="3" key="1">
    <citation type="submission" date="2022-11" db="EMBL/GenBank/DDBJ databases">
        <title>Hoeflea poritis sp. nov., isolated from scleractinian coral Porites lutea.</title>
        <authorList>
            <person name="Zhang G."/>
            <person name="Wei Q."/>
            <person name="Cai L."/>
        </authorList>
    </citation>
    <scope>NUCLEOTIDE SEQUENCE</scope>
    <source>
        <strain evidence="3">E7-10</strain>
    </source>
</reference>
<protein>
    <submittedName>
        <fullName evidence="3">Nitrile hydratase subunit alpha</fullName>
        <ecNumber evidence="3">4.2.1.84</ecNumber>
    </submittedName>
</protein>
<dbReference type="EMBL" id="JAPJZH010000006">
    <property type="protein sequence ID" value="MDA4845859.1"/>
    <property type="molecule type" value="Genomic_DNA"/>
</dbReference>
<feature type="domain" description="Nitrile hydratase alpha/Thiocyanate hydrolase gamma" evidence="2">
    <location>
        <begin position="23"/>
        <end position="79"/>
    </location>
</feature>
<comment type="caution">
    <text evidence="3">The sequence shown here is derived from an EMBL/GenBank/DDBJ whole genome shotgun (WGS) entry which is preliminary data.</text>
</comment>
<dbReference type="Proteomes" id="UP001148313">
    <property type="component" value="Unassembled WGS sequence"/>
</dbReference>
<dbReference type="Gene3D" id="3.90.330.10">
    <property type="entry name" value="Nitrile hydratase alpha /Thiocyanate hydrolase gamma"/>
    <property type="match status" value="1"/>
</dbReference>
<proteinExistence type="predicted"/>
<keyword evidence="1" id="KW-0479">Metal-binding</keyword>
<organism evidence="3 4">
    <name type="scientific">Hoeflea poritis</name>
    <dbReference type="NCBI Taxonomy" id="2993659"/>
    <lineage>
        <taxon>Bacteria</taxon>
        <taxon>Pseudomonadati</taxon>
        <taxon>Pseudomonadota</taxon>
        <taxon>Alphaproteobacteria</taxon>
        <taxon>Hyphomicrobiales</taxon>
        <taxon>Rhizobiaceae</taxon>
        <taxon>Hoeflea</taxon>
    </lineage>
</organism>
<keyword evidence="4" id="KW-1185">Reference proteome</keyword>
<evidence type="ECO:0000259" key="2">
    <source>
        <dbReference type="Pfam" id="PF02979"/>
    </source>
</evidence>
<evidence type="ECO:0000313" key="4">
    <source>
        <dbReference type="Proteomes" id="UP001148313"/>
    </source>
</evidence>
<name>A0ABT4VML4_9HYPH</name>
<sequence length="117" mass="12531">MSKLNINPREASDARVELLNKVWTDDAFADRLQSDPKAVFAEMGGQIPDDVEIRVVRDTENVKHVYIPAAPSEGEIADTDLLGAQGGTSFVCITTATLPLSYVLSGSVSALTVLTPK</sequence>
<dbReference type="Pfam" id="PF02979">
    <property type="entry name" value="NHase_alpha"/>
    <property type="match status" value="1"/>
</dbReference>
<dbReference type="EC" id="4.2.1.84" evidence="3"/>
<dbReference type="GO" id="GO:0018822">
    <property type="term" value="F:nitrile hydratase activity"/>
    <property type="evidence" value="ECO:0007669"/>
    <property type="project" value="UniProtKB-EC"/>
</dbReference>
<evidence type="ECO:0000313" key="3">
    <source>
        <dbReference type="EMBL" id="MDA4845859.1"/>
    </source>
</evidence>
<dbReference type="RefSeq" id="WP_271089548.1">
    <property type="nucleotide sequence ID" value="NZ_JAPJZH010000006.1"/>
</dbReference>
<keyword evidence="3" id="KW-0456">Lyase</keyword>
<dbReference type="InterPro" id="IPR004232">
    <property type="entry name" value="CN_Hdrtase_a/SCN_Hdrlase_g"/>
</dbReference>
<gene>
    <name evidence="3" type="ORF">OOZ53_10900</name>
</gene>